<protein>
    <submittedName>
        <fullName evidence="1">Uncharacterized protein</fullName>
    </submittedName>
</protein>
<gene>
    <name evidence="1" type="ORF">AWB69_01901</name>
</gene>
<dbReference type="AlphaFoldDB" id="A0A158G117"/>
<organism evidence="1 2">
    <name type="scientific">Caballeronia udeis</name>
    <dbReference type="NCBI Taxonomy" id="1232866"/>
    <lineage>
        <taxon>Bacteria</taxon>
        <taxon>Pseudomonadati</taxon>
        <taxon>Pseudomonadota</taxon>
        <taxon>Betaproteobacteria</taxon>
        <taxon>Burkholderiales</taxon>
        <taxon>Burkholderiaceae</taxon>
        <taxon>Caballeronia</taxon>
    </lineage>
</organism>
<evidence type="ECO:0000313" key="2">
    <source>
        <dbReference type="Proteomes" id="UP000054683"/>
    </source>
</evidence>
<dbReference type="Proteomes" id="UP000054683">
    <property type="component" value="Unassembled WGS sequence"/>
</dbReference>
<name>A0A158G117_9BURK</name>
<sequence>MIAIQSSLAKSVSPSPVVIDASDVPRQRMHDASRFPLVRLRRCAVQPGYAFGWGAEMQRLLSLKTPFVIVSDHDADETTDDTRLRNAWLRSHRETLALFCRGFIVIEPRIEARASTREAVRAATHGSGVRLVVVSSMRVAGELAPVLLKHSAGDLENPRPTGKPRLQMP</sequence>
<evidence type="ECO:0000313" key="1">
    <source>
        <dbReference type="EMBL" id="SAL25633.1"/>
    </source>
</evidence>
<accession>A0A158G117</accession>
<proteinExistence type="predicted"/>
<dbReference type="RefSeq" id="WP_231937040.1">
    <property type="nucleotide sequence ID" value="NZ_FCOK02000009.1"/>
</dbReference>
<reference evidence="1 2" key="1">
    <citation type="submission" date="2016-01" db="EMBL/GenBank/DDBJ databases">
        <authorList>
            <person name="Oliw E.H."/>
        </authorList>
    </citation>
    <scope>NUCLEOTIDE SEQUENCE [LARGE SCALE GENOMIC DNA]</scope>
    <source>
        <strain evidence="1">LMG 27134</strain>
    </source>
</reference>
<dbReference type="EMBL" id="FCOK02000009">
    <property type="protein sequence ID" value="SAL25633.1"/>
    <property type="molecule type" value="Genomic_DNA"/>
</dbReference>